<dbReference type="InterPro" id="IPR035965">
    <property type="entry name" value="PAS-like_dom_sf"/>
</dbReference>
<dbReference type="CDD" id="cd00082">
    <property type="entry name" value="HisKA"/>
    <property type="match status" value="1"/>
</dbReference>
<evidence type="ECO:0000256" key="2">
    <source>
        <dbReference type="ARBA" id="ARBA00004651"/>
    </source>
</evidence>
<dbReference type="PROSITE" id="PS50109">
    <property type="entry name" value="HIS_KIN"/>
    <property type="match status" value="1"/>
</dbReference>
<keyword evidence="9 22" id="KW-0418">Kinase</keyword>
<dbReference type="Pfam" id="PF01627">
    <property type="entry name" value="Hpt"/>
    <property type="match status" value="1"/>
</dbReference>
<dbReference type="SUPFAM" id="SSF47226">
    <property type="entry name" value="Histidine-containing phosphotransfer domain, HPT domain"/>
    <property type="match status" value="1"/>
</dbReference>
<evidence type="ECO:0000313" key="23">
    <source>
        <dbReference type="Proteomes" id="UP000190092"/>
    </source>
</evidence>
<feature type="modified residue" description="Phosphohistidine" evidence="14">
    <location>
        <position position="808"/>
    </location>
</feature>
<evidence type="ECO:0000256" key="14">
    <source>
        <dbReference type="PROSITE-ProRule" id="PRU00110"/>
    </source>
</evidence>
<feature type="transmembrane region" description="Helical" evidence="18">
    <location>
        <begin position="173"/>
        <end position="190"/>
    </location>
</feature>
<dbReference type="EC" id="2.7.13.3" evidence="3"/>
<evidence type="ECO:0000256" key="4">
    <source>
        <dbReference type="ARBA" id="ARBA00022475"/>
    </source>
</evidence>
<evidence type="ECO:0000256" key="10">
    <source>
        <dbReference type="ARBA" id="ARBA00022840"/>
    </source>
</evidence>
<dbReference type="SMART" id="SM00388">
    <property type="entry name" value="HisKA"/>
    <property type="match status" value="1"/>
</dbReference>
<feature type="domain" description="Histidine kinase" evidence="19">
    <location>
        <begin position="382"/>
        <end position="604"/>
    </location>
</feature>
<dbReference type="GO" id="GO:0005886">
    <property type="term" value="C:plasma membrane"/>
    <property type="evidence" value="ECO:0007669"/>
    <property type="project" value="UniProtKB-SubCell"/>
</dbReference>
<dbReference type="InterPro" id="IPR008207">
    <property type="entry name" value="Sig_transdc_His_kin_Hpt_dom"/>
</dbReference>
<dbReference type="RefSeq" id="WP_085935063.1">
    <property type="nucleotide sequence ID" value="NZ_FUWJ01000003.1"/>
</dbReference>
<dbReference type="PRINTS" id="PR00344">
    <property type="entry name" value="BCTRLSENSOR"/>
</dbReference>
<dbReference type="SMART" id="SM00448">
    <property type="entry name" value="REC"/>
    <property type="match status" value="1"/>
</dbReference>
<evidence type="ECO:0000256" key="7">
    <source>
        <dbReference type="ARBA" id="ARBA00022692"/>
    </source>
</evidence>
<dbReference type="Gene3D" id="3.30.565.10">
    <property type="entry name" value="Histidine kinase-like ATPase, C-terminal domain"/>
    <property type="match status" value="1"/>
</dbReference>
<dbReference type="SMART" id="SM00387">
    <property type="entry name" value="HATPase_c"/>
    <property type="match status" value="1"/>
</dbReference>
<evidence type="ECO:0000256" key="6">
    <source>
        <dbReference type="ARBA" id="ARBA00022679"/>
    </source>
</evidence>
<evidence type="ECO:0000256" key="3">
    <source>
        <dbReference type="ARBA" id="ARBA00012438"/>
    </source>
</evidence>
<feature type="modified residue" description="4-aspartylphosphate" evidence="15">
    <location>
        <position position="678"/>
    </location>
</feature>
<evidence type="ECO:0000256" key="1">
    <source>
        <dbReference type="ARBA" id="ARBA00000085"/>
    </source>
</evidence>
<dbReference type="InterPro" id="IPR036890">
    <property type="entry name" value="HATPase_C_sf"/>
</dbReference>
<reference evidence="23" key="1">
    <citation type="submission" date="2017-02" db="EMBL/GenBank/DDBJ databases">
        <authorList>
            <person name="Varghese N."/>
            <person name="Submissions S."/>
        </authorList>
    </citation>
    <scope>NUCLEOTIDE SEQUENCE [LARGE SCALE GENOMIC DNA]</scope>
    <source>
        <strain evidence="23">ATCC 27094</strain>
    </source>
</reference>
<keyword evidence="4" id="KW-1003">Cell membrane</keyword>
<dbReference type="Gene3D" id="1.20.120.160">
    <property type="entry name" value="HPT domain"/>
    <property type="match status" value="1"/>
</dbReference>
<dbReference type="InterPro" id="IPR004358">
    <property type="entry name" value="Sig_transdc_His_kin-like_C"/>
</dbReference>
<evidence type="ECO:0000256" key="18">
    <source>
        <dbReference type="SAM" id="Phobius"/>
    </source>
</evidence>
<dbReference type="Pfam" id="PF00512">
    <property type="entry name" value="HisKA"/>
    <property type="match status" value="1"/>
</dbReference>
<dbReference type="SUPFAM" id="SSF52172">
    <property type="entry name" value="CheY-like"/>
    <property type="match status" value="1"/>
</dbReference>
<sequence>MDDRRVIKSISPTPTAPAPPDDPRIERAMTDSLMAGNWLRILALAMWGIFAIAYGGSVPWWMLAAPAALHVGSMIGFLWLAHLYRVNPESRSIEGWRRWYIFLAALTGLSYGMAALLLVPQPPLEPRMLVAATLASIAALPPGRTFEPRSYVLLVCADLLLLAVGFLLSDDPLAKPVAIGAILYLIALLLQNSVQHRMQRKQTALGLAHEDLAALYARREKEAMQARAVLQAVFDNMTDGVLLYEADGRRVYHNPAITKLYDLSDVALETLPTFGALVRYRAQRGDYGPPADLQGGLDAWVAGRAANFQRTEIPTERWRTVAGRTVEITYRRLSDGRLLTIHHDLTEIVEREEKLTLARAESERARDEAEAANHAKSTFLATMSHEMRTPMNGVVGTAELLEREPLNDRQKRLVGTVRSSATALLRIIDDVLDFSKIEAGRMELEEVPCSLRTVIGGTVETLAVQAEKKGLTLAATIEPDTPDALLVDVMRIRQILFNLIGNAIKFTDVGRIDVRVRALEAGGDGNVTLALSVSDTGIGLDPAQQERLFKPFSQADSSTTRRYGGTGLGLSIVRRLAELMGGRVMVESRPGKGSTFTVTVNARPATAAAPIEGRAPEPFKVVTAPPGVRVLAVDDNQVNLDVVAGQLEILGIPLDTAANGIEALTLWRDRTYSLVLTDIHMPDMDGFELTREIRTEETANPDRPRTPIVALTANALKGEAERCLAAGMDDYLTKPLTLDRLQDAVARWTALAKARPAALDRSIVSQMFGDNPATVERVLDRFREAGAKLVDEIVGSRDEPDRLVELAHKLKGAARAAGAARLGDLAEALEQSGQATHVADLQVEWRKVVSDLTAA</sequence>
<dbReference type="EMBL" id="FUWJ01000003">
    <property type="protein sequence ID" value="SKA06105.1"/>
    <property type="molecule type" value="Genomic_DNA"/>
</dbReference>
<feature type="coiled-coil region" evidence="16">
    <location>
        <begin position="348"/>
        <end position="377"/>
    </location>
</feature>
<dbReference type="InterPro" id="IPR005467">
    <property type="entry name" value="His_kinase_dom"/>
</dbReference>
<dbReference type="PROSITE" id="PS50110">
    <property type="entry name" value="RESPONSE_REGULATORY"/>
    <property type="match status" value="1"/>
</dbReference>
<dbReference type="PANTHER" id="PTHR45339:SF1">
    <property type="entry name" value="HYBRID SIGNAL TRANSDUCTION HISTIDINE KINASE J"/>
    <property type="match status" value="1"/>
</dbReference>
<comment type="catalytic activity">
    <reaction evidence="1">
        <text>ATP + protein L-histidine = ADP + protein N-phospho-L-histidine.</text>
        <dbReference type="EC" id="2.7.13.3"/>
    </reaction>
</comment>
<feature type="transmembrane region" description="Helical" evidence="18">
    <location>
        <begin position="60"/>
        <end position="80"/>
    </location>
</feature>
<dbReference type="AlphaFoldDB" id="A0A1T4QQY0"/>
<keyword evidence="6" id="KW-0808">Transferase</keyword>
<feature type="domain" description="Response regulatory" evidence="20">
    <location>
        <begin position="629"/>
        <end position="749"/>
    </location>
</feature>
<feature type="region of interest" description="Disordered" evidence="17">
    <location>
        <begin position="1"/>
        <end position="23"/>
    </location>
</feature>
<dbReference type="OrthoDB" id="9813151at2"/>
<dbReference type="InterPro" id="IPR036097">
    <property type="entry name" value="HisK_dim/P_sf"/>
</dbReference>
<dbReference type="Pfam" id="PF00072">
    <property type="entry name" value="Response_reg"/>
    <property type="match status" value="1"/>
</dbReference>
<evidence type="ECO:0000259" key="19">
    <source>
        <dbReference type="PROSITE" id="PS50109"/>
    </source>
</evidence>
<keyword evidence="8" id="KW-0547">Nucleotide-binding</keyword>
<keyword evidence="7 18" id="KW-0812">Transmembrane</keyword>
<dbReference type="PROSITE" id="PS50894">
    <property type="entry name" value="HPT"/>
    <property type="match status" value="1"/>
</dbReference>
<evidence type="ECO:0000256" key="12">
    <source>
        <dbReference type="ARBA" id="ARBA00023012"/>
    </source>
</evidence>
<feature type="transmembrane region" description="Helical" evidence="18">
    <location>
        <begin position="100"/>
        <end position="120"/>
    </location>
</feature>
<evidence type="ECO:0000259" key="20">
    <source>
        <dbReference type="PROSITE" id="PS50110"/>
    </source>
</evidence>
<evidence type="ECO:0000256" key="16">
    <source>
        <dbReference type="SAM" id="Coils"/>
    </source>
</evidence>
<evidence type="ECO:0000256" key="15">
    <source>
        <dbReference type="PROSITE-ProRule" id="PRU00169"/>
    </source>
</evidence>
<protein>
    <recommendedName>
        <fullName evidence="3">histidine kinase</fullName>
        <ecNumber evidence="3">2.7.13.3</ecNumber>
    </recommendedName>
</protein>
<dbReference type="Gene3D" id="3.40.50.2300">
    <property type="match status" value="1"/>
</dbReference>
<dbReference type="InterPro" id="IPR011006">
    <property type="entry name" value="CheY-like_superfamily"/>
</dbReference>
<dbReference type="SUPFAM" id="SSF55785">
    <property type="entry name" value="PYP-like sensor domain (PAS domain)"/>
    <property type="match status" value="1"/>
</dbReference>
<comment type="subcellular location">
    <subcellularLocation>
        <location evidence="2">Cell membrane</location>
        <topology evidence="2">Multi-pass membrane protein</topology>
    </subcellularLocation>
</comment>
<feature type="domain" description="HPt" evidence="21">
    <location>
        <begin position="767"/>
        <end position="855"/>
    </location>
</feature>
<keyword evidence="13 18" id="KW-0472">Membrane</keyword>
<dbReference type="InterPro" id="IPR036641">
    <property type="entry name" value="HPT_dom_sf"/>
</dbReference>
<proteinExistence type="predicted"/>
<keyword evidence="10" id="KW-0067">ATP-binding</keyword>
<dbReference type="InterPro" id="IPR003594">
    <property type="entry name" value="HATPase_dom"/>
</dbReference>
<evidence type="ECO:0000256" key="5">
    <source>
        <dbReference type="ARBA" id="ARBA00022553"/>
    </source>
</evidence>
<evidence type="ECO:0000256" key="11">
    <source>
        <dbReference type="ARBA" id="ARBA00022989"/>
    </source>
</evidence>
<dbReference type="GO" id="GO:0000155">
    <property type="term" value="F:phosphorelay sensor kinase activity"/>
    <property type="evidence" value="ECO:0007669"/>
    <property type="project" value="InterPro"/>
</dbReference>
<name>A0A1T4QQY0_9HYPH</name>
<dbReference type="FunFam" id="3.30.565.10:FF:000010">
    <property type="entry name" value="Sensor histidine kinase RcsC"/>
    <property type="match status" value="1"/>
</dbReference>
<dbReference type="GO" id="GO:0005524">
    <property type="term" value="F:ATP binding"/>
    <property type="evidence" value="ECO:0007669"/>
    <property type="project" value="UniProtKB-KW"/>
</dbReference>
<dbReference type="InterPro" id="IPR003661">
    <property type="entry name" value="HisK_dim/P_dom"/>
</dbReference>
<feature type="transmembrane region" description="Helical" evidence="18">
    <location>
        <begin position="150"/>
        <end position="167"/>
    </location>
</feature>
<dbReference type="Gene3D" id="1.10.287.130">
    <property type="match status" value="1"/>
</dbReference>
<dbReference type="InterPro" id="IPR001789">
    <property type="entry name" value="Sig_transdc_resp-reg_receiver"/>
</dbReference>
<dbReference type="SUPFAM" id="SSF47384">
    <property type="entry name" value="Homodimeric domain of signal transducing histidine kinase"/>
    <property type="match status" value="1"/>
</dbReference>
<keyword evidence="12" id="KW-0902">Two-component regulatory system</keyword>
<keyword evidence="23" id="KW-1185">Reference proteome</keyword>
<dbReference type="Pfam" id="PF02518">
    <property type="entry name" value="HATPase_c"/>
    <property type="match status" value="1"/>
</dbReference>
<organism evidence="22 23">
    <name type="scientific">Enhydrobacter aerosaccus</name>
    <dbReference type="NCBI Taxonomy" id="225324"/>
    <lineage>
        <taxon>Bacteria</taxon>
        <taxon>Pseudomonadati</taxon>
        <taxon>Pseudomonadota</taxon>
        <taxon>Alphaproteobacteria</taxon>
        <taxon>Hyphomicrobiales</taxon>
        <taxon>Enhydrobacter</taxon>
    </lineage>
</organism>
<dbReference type="CDD" id="cd17546">
    <property type="entry name" value="REC_hyHK_CKI1_RcsC-like"/>
    <property type="match status" value="1"/>
</dbReference>
<evidence type="ECO:0000256" key="9">
    <source>
        <dbReference type="ARBA" id="ARBA00022777"/>
    </source>
</evidence>
<accession>A0A1T4QQY0</accession>
<dbReference type="SUPFAM" id="SSF55874">
    <property type="entry name" value="ATPase domain of HSP90 chaperone/DNA topoisomerase II/histidine kinase"/>
    <property type="match status" value="1"/>
</dbReference>
<dbReference type="STRING" id="225324.SAMN02745126_03385"/>
<dbReference type="PANTHER" id="PTHR45339">
    <property type="entry name" value="HYBRID SIGNAL TRANSDUCTION HISTIDINE KINASE J"/>
    <property type="match status" value="1"/>
</dbReference>
<evidence type="ECO:0000259" key="21">
    <source>
        <dbReference type="PROSITE" id="PS50894"/>
    </source>
</evidence>
<evidence type="ECO:0000256" key="8">
    <source>
        <dbReference type="ARBA" id="ARBA00022741"/>
    </source>
</evidence>
<evidence type="ECO:0000256" key="17">
    <source>
        <dbReference type="SAM" id="MobiDB-lite"/>
    </source>
</evidence>
<dbReference type="Pfam" id="PF12860">
    <property type="entry name" value="PAS_7"/>
    <property type="match status" value="1"/>
</dbReference>
<keyword evidence="16" id="KW-0175">Coiled coil</keyword>
<feature type="transmembrane region" description="Helical" evidence="18">
    <location>
        <begin position="37"/>
        <end position="54"/>
    </location>
</feature>
<keyword evidence="11 18" id="KW-1133">Transmembrane helix</keyword>
<evidence type="ECO:0000313" key="22">
    <source>
        <dbReference type="EMBL" id="SKA06105.1"/>
    </source>
</evidence>
<evidence type="ECO:0000256" key="13">
    <source>
        <dbReference type="ARBA" id="ARBA00023136"/>
    </source>
</evidence>
<gene>
    <name evidence="22" type="ORF">SAMN02745126_03385</name>
</gene>
<dbReference type="CDD" id="cd16922">
    <property type="entry name" value="HATPase_EvgS-ArcB-TorS-like"/>
    <property type="match status" value="1"/>
</dbReference>
<dbReference type="FunFam" id="1.10.287.130:FF:000004">
    <property type="entry name" value="Ethylene receptor 1"/>
    <property type="match status" value="1"/>
</dbReference>
<keyword evidence="5 15" id="KW-0597">Phosphoprotein</keyword>
<dbReference type="Proteomes" id="UP000190092">
    <property type="component" value="Unassembled WGS sequence"/>
</dbReference>
<dbReference type="Gene3D" id="3.30.450.20">
    <property type="entry name" value="PAS domain"/>
    <property type="match status" value="1"/>
</dbReference>